<protein>
    <recommendedName>
        <fullName evidence="3">HTH tetR-type domain-containing protein</fullName>
    </recommendedName>
</protein>
<dbReference type="Gene3D" id="1.10.357.10">
    <property type="entry name" value="Tetracycline Repressor, domain 2"/>
    <property type="match status" value="1"/>
</dbReference>
<proteinExistence type="predicted"/>
<evidence type="ECO:0008006" key="3">
    <source>
        <dbReference type="Google" id="ProtNLM"/>
    </source>
</evidence>
<keyword evidence="2" id="KW-1185">Reference proteome</keyword>
<reference evidence="1 2" key="1">
    <citation type="journal article" date="2015" name="Genome Announc.">
        <title>Expanding the biotechnology potential of lactobacilli through comparative genomics of 213 strains and associated genera.</title>
        <authorList>
            <person name="Sun Z."/>
            <person name="Harris H.M."/>
            <person name="McCann A."/>
            <person name="Guo C."/>
            <person name="Argimon S."/>
            <person name="Zhang W."/>
            <person name="Yang X."/>
            <person name="Jeffery I.B."/>
            <person name="Cooney J.C."/>
            <person name="Kagawa T.F."/>
            <person name="Liu W."/>
            <person name="Song Y."/>
            <person name="Salvetti E."/>
            <person name="Wrobel A."/>
            <person name="Rasinkangas P."/>
            <person name="Parkhill J."/>
            <person name="Rea M.C."/>
            <person name="O'Sullivan O."/>
            <person name="Ritari J."/>
            <person name="Douillard F.P."/>
            <person name="Paul Ross R."/>
            <person name="Yang R."/>
            <person name="Briner A.E."/>
            <person name="Felis G.E."/>
            <person name="de Vos W.M."/>
            <person name="Barrangou R."/>
            <person name="Klaenhammer T.R."/>
            <person name="Caufield P.W."/>
            <person name="Cui Y."/>
            <person name="Zhang H."/>
            <person name="O'Toole P.W."/>
        </authorList>
    </citation>
    <scope>NUCLEOTIDE SEQUENCE [LARGE SCALE GENOMIC DNA]</scope>
    <source>
        <strain evidence="1 2">DSM 18527</strain>
    </source>
</reference>
<name>A0A0R1Y055_9LACO</name>
<accession>A0A0R1Y055</accession>
<gene>
    <name evidence="1" type="ORF">FC83_GL001301</name>
</gene>
<dbReference type="EMBL" id="AZGA01000016">
    <property type="protein sequence ID" value="KRM35173.1"/>
    <property type="molecule type" value="Genomic_DNA"/>
</dbReference>
<dbReference type="AlphaFoldDB" id="A0A0R1Y055"/>
<organism evidence="1 2">
    <name type="scientific">Agrilactobacillus composti DSM 18527 = JCM 14202</name>
    <dbReference type="NCBI Taxonomy" id="1423734"/>
    <lineage>
        <taxon>Bacteria</taxon>
        <taxon>Bacillati</taxon>
        <taxon>Bacillota</taxon>
        <taxon>Bacilli</taxon>
        <taxon>Lactobacillales</taxon>
        <taxon>Lactobacillaceae</taxon>
        <taxon>Agrilactobacillus</taxon>
    </lineage>
</organism>
<dbReference type="PATRIC" id="fig|1423734.3.peg.1314"/>
<comment type="caution">
    <text evidence="1">The sequence shown here is derived from an EMBL/GenBank/DDBJ whole genome shotgun (WGS) entry which is preliminary data.</text>
</comment>
<dbReference type="RefSeq" id="WP_156405563.1">
    <property type="nucleotide sequence ID" value="NZ_AZGA01000016.1"/>
</dbReference>
<evidence type="ECO:0000313" key="1">
    <source>
        <dbReference type="EMBL" id="KRM35173.1"/>
    </source>
</evidence>
<sequence>MKRYIEDTLAQYLTTHTVDKLRVCDIIAVTGVSRSGFYRLYPMGVNELCYSVVMGVLKLEQQEFKDWQAAMDFVITEIETKPRLFLNIYRLSLVIQENLFLKKAFLDFVCTYFNQDPFFKPIQPAHLAFFADALRWQISEWLAHDLSEPGVKIRARLGAFALLQPC</sequence>
<evidence type="ECO:0000313" key="2">
    <source>
        <dbReference type="Proteomes" id="UP000051236"/>
    </source>
</evidence>
<dbReference type="Proteomes" id="UP000051236">
    <property type="component" value="Unassembled WGS sequence"/>
</dbReference>
<dbReference type="STRING" id="1423734.FC83_GL001301"/>